<evidence type="ECO:0000313" key="2">
    <source>
        <dbReference type="EMBL" id="ABB47472.1"/>
    </source>
</evidence>
<proteinExistence type="predicted"/>
<dbReference type="AlphaFoldDB" id="Q338R0"/>
<dbReference type="EMBL" id="DP000086">
    <property type="protein sequence ID" value="ABB47472.1"/>
    <property type="molecule type" value="Genomic_DNA"/>
</dbReference>
<reference evidence="2" key="3">
    <citation type="submission" date="2006-07" db="EMBL/GenBank/DDBJ databases">
        <authorList>
            <person name="Buell R."/>
        </authorList>
    </citation>
    <scope>NUCLEOTIDE SEQUENCE</scope>
</reference>
<feature type="compositionally biased region" description="Basic and acidic residues" evidence="1">
    <location>
        <begin position="121"/>
        <end position="142"/>
    </location>
</feature>
<gene>
    <name evidence="2" type="ordered locus">LOC_Os10g24890</name>
</gene>
<protein>
    <submittedName>
        <fullName evidence="2">Uncharacterized protein</fullName>
    </submittedName>
</protein>
<name>Q338R0_ORYSJ</name>
<reference evidence="2" key="2">
    <citation type="submission" date="2003-05" db="EMBL/GenBank/DDBJ databases">
        <authorList>
            <person name="Buell C.R."/>
            <person name="Wing R.A."/>
            <person name="McCombie W.R."/>
            <person name="Messing J."/>
            <person name="Yuan Q."/>
            <person name="Ouyang S."/>
        </authorList>
    </citation>
    <scope>NUCLEOTIDE SEQUENCE</scope>
</reference>
<sequence length="142" mass="15857">MDGRMDQRAIIHGEKMEEAAKKENQMWRASYGGRFSAKRDHHHHGWWSQSSSFAATDGPDRSPLFCTCDTGDIGTRAVLELAGFSNSLFEKSKTESSSNAAKRCFRVFNGKPENVGHKSSGTKEADQKANQERGEYRQGAEQ</sequence>
<feature type="region of interest" description="Disordered" evidence="1">
    <location>
        <begin position="111"/>
        <end position="142"/>
    </location>
</feature>
<evidence type="ECO:0000256" key="1">
    <source>
        <dbReference type="SAM" id="MobiDB-lite"/>
    </source>
</evidence>
<reference evidence="2" key="1">
    <citation type="journal article" date="2003" name="Science">
        <title>In-depth view of structure, activity, and evolution of rice chromosome 10.</title>
        <authorList>
            <consortium name="Rice Chromosome 10 Sequencing Consortium"/>
        </authorList>
    </citation>
    <scope>NUCLEOTIDE SEQUENCE [LARGE SCALE GENOMIC DNA]</scope>
</reference>
<organism evidence="2">
    <name type="scientific">Oryza sativa subsp. japonica</name>
    <name type="common">Rice</name>
    <dbReference type="NCBI Taxonomy" id="39947"/>
    <lineage>
        <taxon>Eukaryota</taxon>
        <taxon>Viridiplantae</taxon>
        <taxon>Streptophyta</taxon>
        <taxon>Embryophyta</taxon>
        <taxon>Tracheophyta</taxon>
        <taxon>Spermatophyta</taxon>
        <taxon>Magnoliopsida</taxon>
        <taxon>Liliopsida</taxon>
        <taxon>Poales</taxon>
        <taxon>Poaceae</taxon>
        <taxon>BOP clade</taxon>
        <taxon>Oryzoideae</taxon>
        <taxon>Oryzeae</taxon>
        <taxon>Oryzinae</taxon>
        <taxon>Oryza</taxon>
        <taxon>Oryza sativa</taxon>
    </lineage>
</organism>
<accession>Q338R0</accession>